<name>A0A2P6NI84_9EUKA</name>
<dbReference type="AlphaFoldDB" id="A0A2P6NI84"/>
<evidence type="ECO:0000256" key="2">
    <source>
        <dbReference type="SAM" id="MobiDB-lite"/>
    </source>
</evidence>
<reference evidence="3 4" key="1">
    <citation type="journal article" date="2018" name="Genome Biol. Evol.">
        <title>Multiple Roots of Fruiting Body Formation in Amoebozoa.</title>
        <authorList>
            <person name="Hillmann F."/>
            <person name="Forbes G."/>
            <person name="Novohradska S."/>
            <person name="Ferling I."/>
            <person name="Riege K."/>
            <person name="Groth M."/>
            <person name="Westermann M."/>
            <person name="Marz M."/>
            <person name="Spaller T."/>
            <person name="Winckler T."/>
            <person name="Schaap P."/>
            <person name="Glockner G."/>
        </authorList>
    </citation>
    <scope>NUCLEOTIDE SEQUENCE [LARGE SCALE GENOMIC DNA]</scope>
    <source>
        <strain evidence="3 4">Jena</strain>
    </source>
</reference>
<feature type="region of interest" description="Disordered" evidence="2">
    <location>
        <begin position="146"/>
        <end position="207"/>
    </location>
</feature>
<dbReference type="PANTHER" id="PTHR19336">
    <property type="entry name" value="UNCHARACTERIZED DUF1167"/>
    <property type="match status" value="1"/>
</dbReference>
<feature type="region of interest" description="Disordered" evidence="2">
    <location>
        <begin position="82"/>
        <end position="102"/>
    </location>
</feature>
<evidence type="ECO:0000313" key="3">
    <source>
        <dbReference type="EMBL" id="PRP83673.1"/>
    </source>
</evidence>
<dbReference type="InParanoid" id="A0A2P6NI84"/>
<evidence type="ECO:0000313" key="4">
    <source>
        <dbReference type="Proteomes" id="UP000241769"/>
    </source>
</evidence>
<dbReference type="InterPro" id="IPR051756">
    <property type="entry name" value="Centrosomal_MT-associated"/>
</dbReference>
<feature type="region of interest" description="Disordered" evidence="2">
    <location>
        <begin position="35"/>
        <end position="67"/>
    </location>
</feature>
<dbReference type="GO" id="GO:0008017">
    <property type="term" value="F:microtubule binding"/>
    <property type="evidence" value="ECO:0007669"/>
    <property type="project" value="TreeGrafter"/>
</dbReference>
<dbReference type="Proteomes" id="UP000241769">
    <property type="component" value="Unassembled WGS sequence"/>
</dbReference>
<feature type="compositionally biased region" description="Basic and acidic residues" evidence="2">
    <location>
        <begin position="146"/>
        <end position="161"/>
    </location>
</feature>
<protein>
    <submittedName>
        <fullName evidence="3">Centrosomal protein of 57 kDa-like</fullName>
    </submittedName>
</protein>
<evidence type="ECO:0000256" key="1">
    <source>
        <dbReference type="SAM" id="Coils"/>
    </source>
</evidence>
<comment type="caution">
    <text evidence="3">The sequence shown here is derived from an EMBL/GenBank/DDBJ whole genome shotgun (WGS) entry which is preliminary data.</text>
</comment>
<feature type="coiled-coil region" evidence="1">
    <location>
        <begin position="288"/>
        <end position="315"/>
    </location>
</feature>
<keyword evidence="4" id="KW-1185">Reference proteome</keyword>
<gene>
    <name evidence="3" type="ORF">PROFUN_03828</name>
</gene>
<sequence length="395" mass="46031">MSGGTPTGNSKAVLSALRSLQDKIKELEEERHRYQEEARSLRAQRERENQLREAERQREEHRLKKREDELLQYAKDLEELQIAHESNRSRNREIQRKESRKDKDIQLLKDQVELLQRELGLMREKAHSLDVENNQTKRQMEIMKMEAKKRGDTVMEPERTSRTPVRSPDSRGKKRILSPNRDTRSTSSFKDNASDDVEDQHRRSNDMPFVVGKSVSKSFHMPSNVQQALNLIQVHAQTQQERTESRRGPKKVLPRPCSKVWQPNCATSGIPNEDSLEVDDDAEDVKRSEEFTRIIKDLESEYDDLNQEYQKLILKVSADTKASNHMDSTLLNSKIQQVIERLGAKAKQIQQIKMASSELRNTRGRAFPKSPVFDGKHMKAMKLLHHLQRVNKENR</sequence>
<dbReference type="EMBL" id="MDYQ01000078">
    <property type="protein sequence ID" value="PRP83673.1"/>
    <property type="molecule type" value="Genomic_DNA"/>
</dbReference>
<proteinExistence type="predicted"/>
<organism evidence="3 4">
    <name type="scientific">Planoprotostelium fungivorum</name>
    <dbReference type="NCBI Taxonomy" id="1890364"/>
    <lineage>
        <taxon>Eukaryota</taxon>
        <taxon>Amoebozoa</taxon>
        <taxon>Evosea</taxon>
        <taxon>Variosea</taxon>
        <taxon>Cavosteliida</taxon>
        <taxon>Cavosteliaceae</taxon>
        <taxon>Planoprotostelium</taxon>
    </lineage>
</organism>
<feature type="region of interest" description="Disordered" evidence="2">
    <location>
        <begin position="237"/>
        <end position="257"/>
    </location>
</feature>
<keyword evidence="1" id="KW-0175">Coiled coil</keyword>
<accession>A0A2P6NI84</accession>
<dbReference type="OrthoDB" id="76453at2759"/>
<dbReference type="PANTHER" id="PTHR19336:SF9">
    <property type="entry name" value="SPINDLE POLE BODY PROTEIN PPC89"/>
    <property type="match status" value="1"/>
</dbReference>